<keyword evidence="1" id="KW-0456">Lyase</keyword>
<dbReference type="InterPro" id="IPR008772">
    <property type="entry name" value="Phosphonate_metab_PhnH"/>
</dbReference>
<dbReference type="InterPro" id="IPR038058">
    <property type="entry name" value="PhnH-like_sp"/>
</dbReference>
<dbReference type="EMBL" id="JAAOIW010000016">
    <property type="protein sequence ID" value="NHN34167.1"/>
    <property type="molecule type" value="Genomic_DNA"/>
</dbReference>
<evidence type="ECO:0000313" key="2">
    <source>
        <dbReference type="Proteomes" id="UP001165962"/>
    </source>
</evidence>
<dbReference type="Pfam" id="PF05845">
    <property type="entry name" value="PhnH"/>
    <property type="match status" value="1"/>
</dbReference>
<reference evidence="1" key="1">
    <citation type="submission" date="2020-03" db="EMBL/GenBank/DDBJ databases">
        <title>Draft sequencing of Paenibacilllus sp. S3N08.</title>
        <authorList>
            <person name="Kim D.-U."/>
        </authorList>
    </citation>
    <scope>NUCLEOTIDE SEQUENCE</scope>
    <source>
        <strain evidence="1">S3N08</strain>
    </source>
</reference>
<sequence>MPNVKEQTFDRVHDTQFIYRQLLDAFARPGQISSIALNSTKLSSLSPLQAMVTCFAMTLFDGEVSISIEMEDKQELEAYVRQQTFSRIGPASEADYVIAKGSMGEDQIYDLLSKLKNGTLIRPEDGATVFIHVDGMDANKGTEGNCWTLTGPGIQDVGTLCVQGLPKAWIDERTKLNAEYPLGIDMVLFTESGQLTALPRTTIMREEGV</sequence>
<keyword evidence="2" id="KW-1185">Reference proteome</keyword>
<organism evidence="1 2">
    <name type="scientific">Paenibacillus agricola</name>
    <dbReference type="NCBI Taxonomy" id="2716264"/>
    <lineage>
        <taxon>Bacteria</taxon>
        <taxon>Bacillati</taxon>
        <taxon>Bacillota</taxon>
        <taxon>Bacilli</taxon>
        <taxon>Bacillales</taxon>
        <taxon>Paenibacillaceae</taxon>
        <taxon>Paenibacillus</taxon>
    </lineage>
</organism>
<comment type="caution">
    <text evidence="1">The sequence shown here is derived from an EMBL/GenBank/DDBJ whole genome shotgun (WGS) entry which is preliminary data.</text>
</comment>
<dbReference type="Proteomes" id="UP001165962">
    <property type="component" value="Unassembled WGS sequence"/>
</dbReference>
<dbReference type="NCBIfam" id="TIGR03292">
    <property type="entry name" value="PhnH_redo"/>
    <property type="match status" value="1"/>
</dbReference>
<dbReference type="GO" id="GO:0016829">
    <property type="term" value="F:lyase activity"/>
    <property type="evidence" value="ECO:0007669"/>
    <property type="project" value="UniProtKB-KW"/>
</dbReference>
<dbReference type="RefSeq" id="WP_166154832.1">
    <property type="nucleotide sequence ID" value="NZ_JAAOIW010000016.1"/>
</dbReference>
<accession>A0ABX0JGZ1</accession>
<gene>
    <name evidence="1" type="primary">phnH</name>
    <name evidence="1" type="ORF">G9U52_30570</name>
</gene>
<dbReference type="SUPFAM" id="SSF159709">
    <property type="entry name" value="PhnH-like"/>
    <property type="match status" value="1"/>
</dbReference>
<evidence type="ECO:0000313" key="1">
    <source>
        <dbReference type="EMBL" id="NHN34167.1"/>
    </source>
</evidence>
<protein>
    <submittedName>
        <fullName evidence="1">Phosphonate C-P lyase system protein PhnH</fullName>
    </submittedName>
</protein>
<proteinExistence type="predicted"/>
<dbReference type="Gene3D" id="3.40.50.11310">
    <property type="entry name" value="Bacterial phosphonate metabolism protein PhnH"/>
    <property type="match status" value="1"/>
</dbReference>
<dbReference type="PIRSF" id="PIRSF020680">
    <property type="entry name" value="PhnH"/>
    <property type="match status" value="1"/>
</dbReference>
<name>A0ABX0JGZ1_9BACL</name>